<evidence type="ECO:0000259" key="2">
    <source>
        <dbReference type="PROSITE" id="PS50994"/>
    </source>
</evidence>
<comment type="function">
    <text evidence="1">Involved in the transposition of the insertion sequence.</text>
</comment>
<accession>R8CX45</accession>
<evidence type="ECO:0000256" key="1">
    <source>
        <dbReference type="ARBA" id="ARBA00002286"/>
    </source>
</evidence>
<dbReference type="SUPFAM" id="SSF53098">
    <property type="entry name" value="Ribonuclease H-like"/>
    <property type="match status" value="1"/>
</dbReference>
<dbReference type="Proteomes" id="UP000014003">
    <property type="component" value="Unassembled WGS sequence"/>
</dbReference>
<dbReference type="EMBL" id="AHDZ01000031">
    <property type="protein sequence ID" value="EOO16127.1"/>
    <property type="molecule type" value="Genomic_DNA"/>
</dbReference>
<comment type="caution">
    <text evidence="3">The sequence shown here is derived from an EMBL/GenBank/DDBJ whole genome shotgun (WGS) entry which is preliminary data.</text>
</comment>
<evidence type="ECO:0000313" key="3">
    <source>
        <dbReference type="EMBL" id="EOO16127.1"/>
    </source>
</evidence>
<name>R8CX45_BACCE</name>
<dbReference type="InterPro" id="IPR012337">
    <property type="entry name" value="RNaseH-like_sf"/>
</dbReference>
<dbReference type="InterPro" id="IPR001584">
    <property type="entry name" value="Integrase_cat-core"/>
</dbReference>
<dbReference type="InterPro" id="IPR036397">
    <property type="entry name" value="RNaseH_sf"/>
</dbReference>
<protein>
    <recommendedName>
        <fullName evidence="2">Integrase catalytic domain-containing protein</fullName>
    </recommendedName>
</protein>
<dbReference type="AlphaFoldDB" id="R8CX45"/>
<proteinExistence type="predicted"/>
<dbReference type="PATRIC" id="fig|1053205.3.peg.3689"/>
<organism evidence="3 4">
    <name type="scientific">Bacillus cereus HuA3-9</name>
    <dbReference type="NCBI Taxonomy" id="1053205"/>
    <lineage>
        <taxon>Bacteria</taxon>
        <taxon>Bacillati</taxon>
        <taxon>Bacillota</taxon>
        <taxon>Bacilli</taxon>
        <taxon>Bacillales</taxon>
        <taxon>Bacillaceae</taxon>
        <taxon>Bacillus</taxon>
        <taxon>Bacillus cereus group</taxon>
    </lineage>
</organism>
<evidence type="ECO:0000313" key="4">
    <source>
        <dbReference type="Proteomes" id="UP000014003"/>
    </source>
</evidence>
<feature type="domain" description="Integrase catalytic" evidence="2">
    <location>
        <begin position="282"/>
        <end position="499"/>
    </location>
</feature>
<dbReference type="HOGENOM" id="CLU_019011_1_1_9"/>
<dbReference type="PROSITE" id="PS50994">
    <property type="entry name" value="INTEGRASE"/>
    <property type="match status" value="1"/>
</dbReference>
<dbReference type="GO" id="GO:0003676">
    <property type="term" value="F:nucleic acid binding"/>
    <property type="evidence" value="ECO:0007669"/>
    <property type="project" value="InterPro"/>
</dbReference>
<gene>
    <name evidence="3" type="ORF">IGA_03657</name>
</gene>
<dbReference type="GO" id="GO:0015074">
    <property type="term" value="P:DNA integration"/>
    <property type="evidence" value="ECO:0007669"/>
    <property type="project" value="InterPro"/>
</dbReference>
<dbReference type="Gene3D" id="3.30.420.10">
    <property type="entry name" value="Ribonuclease H-like superfamily/Ribonuclease H"/>
    <property type="match status" value="1"/>
</dbReference>
<reference evidence="3 4" key="1">
    <citation type="submission" date="2012-12" db="EMBL/GenBank/DDBJ databases">
        <title>The Genome Sequence of Bacillus cereus HuA3-9.</title>
        <authorList>
            <consortium name="The Broad Institute Genome Sequencing Platform"/>
            <consortium name="The Broad Institute Genome Sequencing Center for Infectious Disease"/>
            <person name="Feldgarden M."/>
            <person name="Van der Auwera G.A."/>
            <person name="Mahillon J."/>
            <person name="Duprez V."/>
            <person name="Timmery S."/>
            <person name="Mattelet C."/>
            <person name="Dierick K."/>
            <person name="Sun M."/>
            <person name="Yu Z."/>
            <person name="Zhu L."/>
            <person name="Hu X."/>
            <person name="Shank E.B."/>
            <person name="Swiecicka I."/>
            <person name="Hansen B.M."/>
            <person name="Andrup L."/>
            <person name="Walker B."/>
            <person name="Young S.K."/>
            <person name="Zeng Q."/>
            <person name="Gargeya S."/>
            <person name="Fitzgerald M."/>
            <person name="Haas B."/>
            <person name="Abouelleil A."/>
            <person name="Alvarado L."/>
            <person name="Arachchi H.M."/>
            <person name="Berlin A.M."/>
            <person name="Chapman S.B."/>
            <person name="Dewar J."/>
            <person name="Goldberg J."/>
            <person name="Griggs A."/>
            <person name="Gujja S."/>
            <person name="Hansen M."/>
            <person name="Howarth C."/>
            <person name="Imamovic A."/>
            <person name="Larimer J."/>
            <person name="McCowan C."/>
            <person name="Murphy C."/>
            <person name="Neiman D."/>
            <person name="Pearson M."/>
            <person name="Priest M."/>
            <person name="Roberts A."/>
            <person name="Saif S."/>
            <person name="Shea T."/>
            <person name="Sisk P."/>
            <person name="Sykes S."/>
            <person name="Wortman J."/>
            <person name="Nusbaum C."/>
            <person name="Birren B."/>
        </authorList>
    </citation>
    <scope>NUCLEOTIDE SEQUENCE [LARGE SCALE GENOMIC DNA]</scope>
    <source>
        <strain evidence="3 4">HuA3-9</strain>
    </source>
</reference>
<sequence>MSELFVNMVLKEIDAEMESQYFRLLWIDSTYEHLVWFNLVEKKSLPIFIKVKKVLEMLKSGQLIEVIEHPYIVNSFEYELDSLSKEKREERWKMIEDLVSRENMPFVFEKAKRGEMINELIEKGYVKSTIYRWLRRYWRYGQNKNVLIGNYEMCGGKGKDKKLGEKKVGTPRKRKLVRGNGQNVTEDIKVKIKAAYTKYYVNGNSTFEQAYIGFLDDYFSTTIIVGSEERRILRNDIVQLSLNQFVYWGKKLTDKLYVTKARMGERNYNLGQRYLGDKSNNHVFGPGSVFQIDSTPIDVYLVSALNPNAIIRRATLYFVLDVFSRMITGFHVDTRPASLELAKLAFYSVACNKQVFCGDLGINIGSEEWIAEHKPQTIVADRGELKSKGIEPLIELLGLNTKNTPSYRADLKGIVERALGLVQQKAKPFFPGYIDKNFGTRGSKDVRLDAVLTIDDFRKYIIEYIRNYNQSTLENYEMTADLIRDGVSPIPNELWKWGIQNSSGLLSKIPHNELKYMCMTSIKGRITKEGLKVRNLIYDSEEENVKQWFALARKKTRTIEIVYDARNMTYMYYRNPETRKFIVFEMDSRSPYYGKSLMEIEAIQEYEKYLKDRHYTEDLERELTFSKRVQNMVNDAKERQMGVLDLKPESNTARLKNINENTLQESYNRLPQEGMYLDEIEEHKQIKRVLNTEEQKSDYDNQELEEIEEYEQNDMELFLEVLKERKDGSGRM</sequence>